<feature type="compositionally biased region" description="Basic and acidic residues" evidence="11">
    <location>
        <begin position="583"/>
        <end position="600"/>
    </location>
</feature>
<feature type="transmembrane region" description="Helical" evidence="12">
    <location>
        <begin position="2720"/>
        <end position="2739"/>
    </location>
</feature>
<feature type="compositionally biased region" description="Basic and acidic residues" evidence="11">
    <location>
        <begin position="3056"/>
        <end position="3067"/>
    </location>
</feature>
<gene>
    <name evidence="14" type="ORF">ASIM_LOCUS11391</name>
</gene>
<evidence type="ECO:0000259" key="13">
    <source>
        <dbReference type="Pfam" id="PF00520"/>
    </source>
</evidence>
<keyword evidence="4" id="KW-0677">Repeat</keyword>
<feature type="repeat" description="ANK" evidence="10">
    <location>
        <begin position="1744"/>
        <end position="1767"/>
    </location>
</feature>
<feature type="region of interest" description="Disordered" evidence="11">
    <location>
        <begin position="1118"/>
        <end position="1164"/>
    </location>
</feature>
<evidence type="ECO:0000313" key="15">
    <source>
        <dbReference type="Proteomes" id="UP000267096"/>
    </source>
</evidence>
<dbReference type="PROSITE" id="PS50297">
    <property type="entry name" value="ANK_REP_REGION"/>
    <property type="match status" value="15"/>
</dbReference>
<feature type="region of interest" description="Disordered" evidence="11">
    <location>
        <begin position="1365"/>
        <end position="1387"/>
    </location>
</feature>
<feature type="repeat" description="ANK" evidence="10">
    <location>
        <begin position="2073"/>
        <end position="2105"/>
    </location>
</feature>
<dbReference type="Pfam" id="PF12796">
    <property type="entry name" value="Ank_2"/>
    <property type="match status" value="8"/>
</dbReference>
<feature type="region of interest" description="Disordered" evidence="11">
    <location>
        <begin position="738"/>
        <end position="993"/>
    </location>
</feature>
<feature type="compositionally biased region" description="Basic and acidic residues" evidence="11">
    <location>
        <begin position="1477"/>
        <end position="1489"/>
    </location>
</feature>
<feature type="compositionally biased region" description="Basic and acidic residues" evidence="11">
    <location>
        <begin position="494"/>
        <end position="503"/>
    </location>
</feature>
<feature type="repeat" description="ANK" evidence="10">
    <location>
        <begin position="2279"/>
        <end position="2311"/>
    </location>
</feature>
<keyword evidence="9" id="KW-0407">Ion channel</keyword>
<sequence length="3108" mass="341298">MVGSQQYNETVPCASGKNDVTNSFDVDIYDKNNDKRTVTNARMGSSPRYSSGKSGLLATALREAKITTATAQRLDSSPRYSSGMSGLLATSLRDNDPLTTAATTMTPEFHLRRDSSPRYSYGRTGLLATALREDTYMPVTEAIPTTATVTERYNRLDSSPRYSSGRTGFFATALREEVATAVIQAANSRNRLDSSPRYSSGSTDFFATELRGTGSPPIMTTSPRHSSGRNELFASTLQEPALKSTTAPTAVTSDVGSRLNSPSRHSSGKTGLLATALREHTPSLMVAKPVTTTADVNTSLHSSPIYSSSNSAPLATTFREIDSTSMTPNVIALTTNAPSLPKRTSILDSSKPNQPNGILPNAIKRSLENTDDELSQNQQQQHLPPRFVGAVWRGHVENPLGEDLQPTISLPQPHQRILFGDVQNTEALLSHGDRMGSNSTRLNERHETANDFAAYDDDHFHASTLASIGDTEKDITFTDALTASINMQPSPRRTKVDRLVVHDDETDSDNDNIKSDSDNQLKFSHRMPSSDFEQRRRPSERGPSKSPPTISSYSNKRNERLRVVGTPTDLTQQPKQRLRRKRIAEMDEARGDHSQDERHHMQGHLQHQLLPSTSASLHRSSPSPALASQAHTSRRSVALGRSPTTSRTTTTLTIPDANQQLSTVTDGHISSRSSRSPSSRASTKATSRNEKRLEEREKHELQENDTRRHHYEGPKAPPSTSNLITEAGKMPISSEMYSISSRTATPKRSLAAETEDPKRPKTREPITRRNPLRNAPIDTKSIVIGTKTPEIDPKKPYPSYHKPSPVTRPVSKANSGAAVGADKKLKGKQATIATVSSSDTESVQSGRDSCWRGRGTSRSQTQQRRPQQHLTPSGRRSRDIVSSGLRLPHLKPVIIDVNTDDMSTSPSPSRSRTPSQTRSHQLSSARDHHHKDDQVSITSGRMPSTSTIPPKSSRLSTKSKQAKQSAENEAVLSGNDNRDVNHSNSSQPHQIVGSSGTLSQYLLQNAATTLDPSTSQHMRQKQQPQSETVITVTDPTARISAPFGQSTELPISAPAFPNSQQPLVPVKLTIVRDDVKDVRTESYKDTDQNEIKQVKTSDQTAQHLKDSIDGHIIAHHIPDEKTVEKRSLRDSEGVPNLGLTPESEKSKVSLPKKQQPTQRITERPQEFRLDIESDTDGITDRIFASKSTLAKDVTVREEMELATLNSEVSRSTEVGRARGRESRKGGKEVALVNISDDITDASASDINAADHTVAVSNMGATPNPDANKKATISGTSSEKSLPVQKLDYVQVQQQQLVNSSPSRHFQSPEEYSVGMIGKLLKIASNTNTEGELSILLGDKASKTAEPVKEDNEIALGIQNSGVVGKKMTNKSEPKNEKRASVLAKSSDQPKAIDHLTKKDVKKDEIRIPSLTISNPKMEADSQNSPLIESPRNGILGKLLDSSRGVTSPVSDGKIEKNEPLNLQSYASMESEGEPADAEDRRTSVDSVTDHKPESSVKLLDLAKSGDWTAVEEMLSNDERIDLSITDRHPIHLICAVLQHGFNVLLFAVKDSKVAIFSKLLSMGADLYSTTNDRRSIAHIAAMYSNEEMVECILSKGVDLSRTAGPHSQLPLHYACCRSSPRGYRVACLLLNARDERLYEDREKCLPINYAILYNNIPLIKKLLERNTQQQIKHVDGNGDTLLHLACRKSEDEIVQLIVDRGGFDVNQTNAMGWTALHEVACNGDEKALKIMIKLQADANIHDQEDRTPLHVAAERGHTQVAEMLIDKFGGSIGARTRDGSTLLHIAALYGHADTALAFLKRGVPLYMPNKRGAVGLHSAAAAGFTDVVRMLILRGTNVDIRTRDNYTALHVAVQSGRASVVETLLGFGADVHLEGGRLGETALHIAASLTTEDATQCAIMLLKSGAQPNVTTKDGETPLHIASRNPLPSMIRLLLSEGADPKLTSLKGESALHVASRCCNSEAVRLMLEHLQKSSSLSEIKKFVNATTFEEGLTAVHYAAEITHDQLHSEGEDGKLINTLIEYGGQPEIQTISNLETAMHLAARSGNETVLLAMVAKLGPGAVQIVQNKQSKSGWSPLLEACARGHLGVARILLKHHARVDVFDENGQTALHLAAANGHVHLTHLLLQHKSFVNSKSKAGEAPLHLAAQNGHVKVVNILVQDYGASLEAITLDNQTALHFAAKHGQLAASQTLLALGANPNARDDKGQTPLHLAAENDFPDVVKLFLKMKQNNRGVLTAVDFNGFTCAHIAAVKGSLAVVKELMMIDKAMVIQAKTKTMEATALHMAATGGHEKIVKILLENGANAEDENAHGMTALHLGAKNGFISILDVFEKSLWKRCSRKTGLNALHIAAYYGNTEFVLEMLKHIPANSRSEPPIYNHHVMKEFATEYGLTPLHLAAQSGHDSLVRMLLNQGVQVDATSTTMSIIPLHLAAQQGHIAVVGILLSRSTQQQHAKDWRGRTPLHLAAMNGHYEMVSLLIAQGSNINVMDQNGWTGMHYATRAGHINVVKLFVESSADAQAETKEGKIPLCFAAAHNHLDCLRFLLKQKHDTHVLMDDRKFIFDLMVCGKGTDNEPLKEFILQSPAPIDTAVKLSSLYRDMSEKEKERAKDLSNASTYAEDMAVELLSITASEYNAAILLKAKDNRGRPLLDVLIENEQKEVVSYASVQRYLTEIWVGRIDWSFGRTVAFALVVFLCPPAWFYFSLPLDSRMGRAPIIKFVCHIVSHVYFTMLLTVVVLNLTHKIYEVTSVIPNPVECVLLLWLSGNLVSELSNVGGGSGLGIVKVLILILSAAAIAMHILAFAIPALFLQHLDNDEKLHFARTMLYLKNQLFAFALLFAFVEFLDFLTVHHLFGPWAIIIRDLMYDLTRFLVILLLFIAGFTLHVTSIFQPAYQPVDDDSADLMRLASPEQTLEMLFFSLFGLVEPDTMPPLHLVPDFAKIILKLLFGIYLLVTLIVLINLLIAMMSDTYQRIQAQSDKEWKFGRAILIRQMNKRSATPAPINMLTKLMAVLRVAYRNKLRVCTLKAQQDLRYEEDIDAFSMNGDGGRNSPGPRQADENNEIRDNAELGKSADLNIETVIDWKRIVEMYYQANGMVDKANVNLEVPS</sequence>
<feature type="compositionally biased region" description="Low complexity" evidence="11">
    <location>
        <begin position="670"/>
        <end position="686"/>
    </location>
</feature>
<dbReference type="Pfam" id="PF00023">
    <property type="entry name" value="Ank"/>
    <property type="match status" value="1"/>
</dbReference>
<evidence type="ECO:0000256" key="8">
    <source>
        <dbReference type="ARBA" id="ARBA00023136"/>
    </source>
</evidence>
<keyword evidence="3 12" id="KW-0812">Transmembrane</keyword>
<feature type="repeat" description="ANK" evidence="10">
    <location>
        <begin position="1677"/>
        <end position="1701"/>
    </location>
</feature>
<feature type="repeat" description="ANK" evidence="10">
    <location>
        <begin position="1878"/>
        <end position="1913"/>
    </location>
</feature>
<dbReference type="GO" id="GO:0005262">
    <property type="term" value="F:calcium channel activity"/>
    <property type="evidence" value="ECO:0007669"/>
    <property type="project" value="InterPro"/>
</dbReference>
<feature type="region of interest" description="Disordered" evidence="11">
    <location>
        <begin position="3043"/>
        <end position="3067"/>
    </location>
</feature>
<accession>A0A3P6RJY9</accession>
<feature type="compositionally biased region" description="Low complexity" evidence="11">
    <location>
        <begin position="644"/>
        <end position="653"/>
    </location>
</feature>
<dbReference type="Proteomes" id="UP000267096">
    <property type="component" value="Unassembled WGS sequence"/>
</dbReference>
<evidence type="ECO:0000256" key="1">
    <source>
        <dbReference type="ARBA" id="ARBA00004141"/>
    </source>
</evidence>
<keyword evidence="8 12" id="KW-0472">Membrane</keyword>
<feature type="transmembrane region" description="Helical" evidence="12">
    <location>
        <begin position="2688"/>
        <end position="2708"/>
    </location>
</feature>
<feature type="repeat" description="ANK" evidence="10">
    <location>
        <begin position="2206"/>
        <end position="2228"/>
    </location>
</feature>
<reference evidence="14 15" key="1">
    <citation type="submission" date="2018-11" db="EMBL/GenBank/DDBJ databases">
        <authorList>
            <consortium name="Pathogen Informatics"/>
        </authorList>
    </citation>
    <scope>NUCLEOTIDE SEQUENCE [LARGE SCALE GENOMIC DNA]</scope>
</reference>
<feature type="transmembrane region" description="Helical" evidence="12">
    <location>
        <begin position="2786"/>
        <end position="2812"/>
    </location>
</feature>
<proteinExistence type="predicted"/>
<feature type="repeat" description="ANK" evidence="10">
    <location>
        <begin position="2391"/>
        <end position="2423"/>
    </location>
</feature>
<evidence type="ECO:0000256" key="11">
    <source>
        <dbReference type="SAM" id="MobiDB-lite"/>
    </source>
</evidence>
<keyword evidence="7" id="KW-0406">Ion transport</keyword>
<evidence type="ECO:0000256" key="3">
    <source>
        <dbReference type="ARBA" id="ARBA00022692"/>
    </source>
</evidence>
<feature type="region of interest" description="Disordered" evidence="11">
    <location>
        <begin position="1438"/>
        <end position="1489"/>
    </location>
</feature>
<keyword evidence="6 10" id="KW-0040">ANK repeat</keyword>
<evidence type="ECO:0000256" key="10">
    <source>
        <dbReference type="PROSITE-ProRule" id="PRU00023"/>
    </source>
</evidence>
<evidence type="ECO:0000256" key="12">
    <source>
        <dbReference type="SAM" id="Phobius"/>
    </source>
</evidence>
<feature type="region of interest" description="Disordered" evidence="11">
    <location>
        <begin position="1256"/>
        <end position="1279"/>
    </location>
</feature>
<feature type="region of interest" description="Disordered" evidence="11">
    <location>
        <begin position="488"/>
        <end position="723"/>
    </location>
</feature>
<dbReference type="EMBL" id="UYRR01031065">
    <property type="protein sequence ID" value="VDK44954.1"/>
    <property type="molecule type" value="Genomic_DNA"/>
</dbReference>
<dbReference type="PRINTS" id="PR01415">
    <property type="entry name" value="ANKYRIN"/>
</dbReference>
<dbReference type="Pfam" id="PF00520">
    <property type="entry name" value="Ion_trans"/>
    <property type="match status" value="1"/>
</dbReference>
<feature type="region of interest" description="Disordered" evidence="11">
    <location>
        <begin position="242"/>
        <end position="269"/>
    </location>
</feature>
<protein>
    <recommendedName>
        <fullName evidence="13">Ion transport domain-containing protein</fullName>
    </recommendedName>
</protein>
<evidence type="ECO:0000313" key="14">
    <source>
        <dbReference type="EMBL" id="VDK44954.1"/>
    </source>
</evidence>
<dbReference type="PANTHER" id="PTHR24198:SF165">
    <property type="entry name" value="ANKYRIN REPEAT-CONTAINING PROTEIN-RELATED"/>
    <property type="match status" value="1"/>
</dbReference>
<evidence type="ECO:0000256" key="4">
    <source>
        <dbReference type="ARBA" id="ARBA00022737"/>
    </source>
</evidence>
<evidence type="ECO:0000256" key="7">
    <source>
        <dbReference type="ARBA" id="ARBA00023065"/>
    </source>
</evidence>
<feature type="compositionally biased region" description="Polar residues" evidence="11">
    <location>
        <begin position="831"/>
        <end position="847"/>
    </location>
</feature>
<feature type="repeat" description="ANK" evidence="10">
    <location>
        <begin position="1711"/>
        <end position="1743"/>
    </location>
</feature>
<feature type="compositionally biased region" description="Basic and acidic residues" evidence="11">
    <location>
        <begin position="755"/>
        <end position="767"/>
    </location>
</feature>
<feature type="compositionally biased region" description="Low complexity" evidence="11">
    <location>
        <begin position="852"/>
        <end position="865"/>
    </location>
</feature>
<feature type="compositionally biased region" description="Polar residues" evidence="11">
    <location>
        <begin position="935"/>
        <end position="967"/>
    </location>
</feature>
<feature type="repeat" description="ANK" evidence="10">
    <location>
        <begin position="1914"/>
        <end position="1946"/>
    </location>
</feature>
<dbReference type="Pfam" id="PF13637">
    <property type="entry name" value="Ank_4"/>
    <property type="match status" value="1"/>
</dbReference>
<feature type="repeat" description="ANK" evidence="10">
    <location>
        <begin position="2106"/>
        <end position="2138"/>
    </location>
</feature>
<feature type="repeat" description="ANK" evidence="10">
    <location>
        <begin position="1778"/>
        <end position="1810"/>
    </location>
</feature>
<feature type="compositionally biased region" description="Polar residues" evidence="11">
    <location>
        <begin position="982"/>
        <end position="993"/>
    </location>
</feature>
<evidence type="ECO:0000256" key="9">
    <source>
        <dbReference type="ARBA" id="ARBA00023303"/>
    </source>
</evidence>
<dbReference type="SUPFAM" id="SSF48403">
    <property type="entry name" value="Ankyrin repeat"/>
    <property type="match status" value="4"/>
</dbReference>
<feature type="repeat" description="ANK" evidence="10">
    <location>
        <begin position="2139"/>
        <end position="2161"/>
    </location>
</feature>
<feature type="compositionally biased region" description="Polar residues" evidence="11">
    <location>
        <begin position="611"/>
        <end position="623"/>
    </location>
</feature>
<keyword evidence="15" id="KW-1185">Reference proteome</keyword>
<feature type="compositionally biased region" description="Basic and acidic residues" evidence="11">
    <location>
        <begin position="1369"/>
        <end position="1379"/>
    </location>
</feature>
<organism evidence="14 15">
    <name type="scientific">Anisakis simplex</name>
    <name type="common">Herring worm</name>
    <dbReference type="NCBI Taxonomy" id="6269"/>
    <lineage>
        <taxon>Eukaryota</taxon>
        <taxon>Metazoa</taxon>
        <taxon>Ecdysozoa</taxon>
        <taxon>Nematoda</taxon>
        <taxon>Chromadorea</taxon>
        <taxon>Rhabditida</taxon>
        <taxon>Spirurina</taxon>
        <taxon>Ascaridomorpha</taxon>
        <taxon>Ascaridoidea</taxon>
        <taxon>Anisakidae</taxon>
        <taxon>Anisakis</taxon>
        <taxon>Anisakis simplex complex</taxon>
    </lineage>
</organism>
<dbReference type="OrthoDB" id="195446at2759"/>
<feature type="compositionally biased region" description="Basic and acidic residues" evidence="11">
    <location>
        <begin position="1118"/>
        <end position="1132"/>
    </location>
</feature>
<feature type="repeat" description="ANK" evidence="10">
    <location>
        <begin position="2173"/>
        <end position="2205"/>
    </location>
</feature>
<feature type="transmembrane region" description="Helical" evidence="12">
    <location>
        <begin position="2871"/>
        <end position="2890"/>
    </location>
</feature>
<feature type="repeat" description="ANK" evidence="10">
    <location>
        <begin position="2459"/>
        <end position="2491"/>
    </location>
</feature>
<feature type="repeat" description="ANK" evidence="10">
    <location>
        <begin position="1844"/>
        <end position="1876"/>
    </location>
</feature>
<dbReference type="InterPro" id="IPR036770">
    <property type="entry name" value="Ankyrin_rpt-contain_sf"/>
</dbReference>
<evidence type="ECO:0000256" key="2">
    <source>
        <dbReference type="ARBA" id="ARBA00022448"/>
    </source>
</evidence>
<dbReference type="InterPro" id="IPR002153">
    <property type="entry name" value="TRPC_channel"/>
</dbReference>
<dbReference type="PRINTS" id="PR01097">
    <property type="entry name" value="TRNSRECEPTRP"/>
</dbReference>
<feature type="repeat" description="ANK" evidence="10">
    <location>
        <begin position="1811"/>
        <end position="1843"/>
    </location>
</feature>
<feature type="repeat" description="ANK" evidence="10">
    <location>
        <begin position="2492"/>
        <end position="2524"/>
    </location>
</feature>
<dbReference type="PANTHER" id="PTHR24198">
    <property type="entry name" value="ANKYRIN REPEAT AND PROTEIN KINASE DOMAIN-CONTAINING PROTEIN"/>
    <property type="match status" value="1"/>
</dbReference>
<feature type="compositionally biased region" description="Low complexity" evidence="11">
    <location>
        <begin position="903"/>
        <end position="919"/>
    </location>
</feature>
<keyword evidence="5 12" id="KW-1133">Transmembrane helix</keyword>
<feature type="transmembrane region" description="Helical" evidence="12">
    <location>
        <begin position="2942"/>
        <end position="2964"/>
    </location>
</feature>
<dbReference type="InterPro" id="IPR005821">
    <property type="entry name" value="Ion_trans_dom"/>
</dbReference>
<feature type="domain" description="Ion transport" evidence="13">
    <location>
        <begin position="2784"/>
        <end position="2978"/>
    </location>
</feature>
<name>A0A3P6RJY9_ANISI</name>
<feature type="compositionally biased region" description="Polar residues" evidence="11">
    <location>
        <begin position="656"/>
        <end position="665"/>
    </location>
</feature>
<feature type="compositionally biased region" description="Basic and acidic residues" evidence="11">
    <location>
        <begin position="532"/>
        <end position="543"/>
    </location>
</feature>
<feature type="compositionally biased region" description="Polar residues" evidence="11">
    <location>
        <begin position="1270"/>
        <end position="1279"/>
    </location>
</feature>
<feature type="transmembrane region" description="Helical" evidence="12">
    <location>
        <begin position="2832"/>
        <end position="2859"/>
    </location>
</feature>
<feature type="region of interest" description="Disordered" evidence="11">
    <location>
        <begin position="209"/>
        <end position="228"/>
    </location>
</feature>
<feature type="compositionally biased region" description="Basic and acidic residues" evidence="11">
    <location>
        <begin position="687"/>
        <end position="706"/>
    </location>
</feature>
<dbReference type="PROSITE" id="PS50088">
    <property type="entry name" value="ANK_REPEAT"/>
    <property type="match status" value="17"/>
</dbReference>
<comment type="subcellular location">
    <subcellularLocation>
        <location evidence="1">Membrane</location>
        <topology evidence="1">Multi-pass membrane protein</topology>
    </subcellularLocation>
</comment>
<evidence type="ECO:0000256" key="5">
    <source>
        <dbReference type="ARBA" id="ARBA00022989"/>
    </source>
</evidence>
<dbReference type="SMART" id="SM00248">
    <property type="entry name" value="ANK"/>
    <property type="match status" value="29"/>
</dbReference>
<dbReference type="InterPro" id="IPR002110">
    <property type="entry name" value="Ankyrin_rpt"/>
</dbReference>
<dbReference type="GO" id="GO:0016020">
    <property type="term" value="C:membrane"/>
    <property type="evidence" value="ECO:0007669"/>
    <property type="project" value="UniProtKB-SubCell"/>
</dbReference>
<keyword evidence="2" id="KW-0813">Transport</keyword>
<dbReference type="Gene3D" id="1.25.40.20">
    <property type="entry name" value="Ankyrin repeat-containing domain"/>
    <property type="match status" value="8"/>
</dbReference>
<evidence type="ECO:0000256" key="6">
    <source>
        <dbReference type="ARBA" id="ARBA00023043"/>
    </source>
</evidence>